<evidence type="ECO:0000313" key="2">
    <source>
        <dbReference type="Proteomes" id="UP000192445"/>
    </source>
</evidence>
<reference evidence="1 2" key="1">
    <citation type="submission" date="2017-03" db="EMBL/GenBank/DDBJ databases">
        <title>Complete Genome Sequence of a natural compounds producer, Streptomyces violaceus S21.</title>
        <authorList>
            <person name="Zhong C."/>
            <person name="Zhao Z."/>
            <person name="Fu J."/>
            <person name="Zong G."/>
            <person name="Qin R."/>
            <person name="Cao G."/>
        </authorList>
    </citation>
    <scope>NUCLEOTIDE SEQUENCE [LARGE SCALE GENOMIC DNA]</scope>
    <source>
        <strain evidence="1 2">S21</strain>
    </source>
</reference>
<evidence type="ECO:0000313" key="1">
    <source>
        <dbReference type="EMBL" id="ARF60058.1"/>
    </source>
</evidence>
<evidence type="ECO:0008006" key="3">
    <source>
        <dbReference type="Google" id="ProtNLM"/>
    </source>
</evidence>
<gene>
    <name evidence="1" type="ORF">B1H20_00690</name>
</gene>
<dbReference type="STRING" id="1935.B1H20_00690"/>
<accession>A0A1V0U4W8</accession>
<sequence>MSIIVKFFVAPDATAAGLALATGPGRAFESLSFGNFDPEEAVVEWECLLAGGSFEELVDTGEPRIVAGQDSDGCVVFALSPRLTTALADAGPTRLRDVAASWARLRAEDGEAVETGIAEGIVGDVAALAGSARRQDQSVYCWVA</sequence>
<dbReference type="KEGG" id="svu:B1H20_00690"/>
<dbReference type="EMBL" id="CP020570">
    <property type="protein sequence ID" value="ARF60058.1"/>
    <property type="molecule type" value="Genomic_DNA"/>
</dbReference>
<proteinExistence type="predicted"/>
<dbReference type="RefSeq" id="WP_030293957.1">
    <property type="nucleotide sequence ID" value="NZ_CP020570.1"/>
</dbReference>
<name>A0A1V0U4W8_STRVN</name>
<dbReference type="Proteomes" id="UP000192445">
    <property type="component" value="Chromosome"/>
</dbReference>
<protein>
    <recommendedName>
        <fullName evidence="3">DUF1877 domain-containing protein</fullName>
    </recommendedName>
</protein>
<dbReference type="OrthoDB" id="3535648at2"/>
<dbReference type="AlphaFoldDB" id="A0A1V0U4W8"/>
<organism evidence="1 2">
    <name type="scientific">Streptomyces violaceoruber</name>
    <dbReference type="NCBI Taxonomy" id="1935"/>
    <lineage>
        <taxon>Bacteria</taxon>
        <taxon>Bacillati</taxon>
        <taxon>Actinomycetota</taxon>
        <taxon>Actinomycetes</taxon>
        <taxon>Kitasatosporales</taxon>
        <taxon>Streptomycetaceae</taxon>
        <taxon>Streptomyces</taxon>
        <taxon>Streptomyces violaceoruber group</taxon>
    </lineage>
</organism>